<proteinExistence type="predicted"/>
<keyword evidence="1" id="KW-1133">Transmembrane helix</keyword>
<evidence type="ECO:0000256" key="1">
    <source>
        <dbReference type="SAM" id="Phobius"/>
    </source>
</evidence>
<organism evidence="2 3">
    <name type="scientific">Pleurotus eryngii</name>
    <name type="common">Boletus of the steppes</name>
    <dbReference type="NCBI Taxonomy" id="5323"/>
    <lineage>
        <taxon>Eukaryota</taxon>
        <taxon>Fungi</taxon>
        <taxon>Dikarya</taxon>
        <taxon>Basidiomycota</taxon>
        <taxon>Agaricomycotina</taxon>
        <taxon>Agaricomycetes</taxon>
        <taxon>Agaricomycetidae</taxon>
        <taxon>Agaricales</taxon>
        <taxon>Pleurotineae</taxon>
        <taxon>Pleurotaceae</taxon>
        <taxon>Pleurotus</taxon>
    </lineage>
</organism>
<name>A0A9P6AC96_PLEER</name>
<dbReference type="Proteomes" id="UP000807025">
    <property type="component" value="Unassembled WGS sequence"/>
</dbReference>
<protein>
    <submittedName>
        <fullName evidence="2">Uncharacterized protein</fullName>
    </submittedName>
</protein>
<gene>
    <name evidence="2" type="ORF">BDN71DRAFT_499115</name>
</gene>
<reference evidence="2" key="1">
    <citation type="submission" date="2020-11" db="EMBL/GenBank/DDBJ databases">
        <authorList>
            <consortium name="DOE Joint Genome Institute"/>
            <person name="Ahrendt S."/>
            <person name="Riley R."/>
            <person name="Andreopoulos W."/>
            <person name="Labutti K."/>
            <person name="Pangilinan J."/>
            <person name="Ruiz-Duenas F.J."/>
            <person name="Barrasa J.M."/>
            <person name="Sanchez-Garcia M."/>
            <person name="Camarero S."/>
            <person name="Miyauchi S."/>
            <person name="Serrano A."/>
            <person name="Linde D."/>
            <person name="Babiker R."/>
            <person name="Drula E."/>
            <person name="Ayuso-Fernandez I."/>
            <person name="Pacheco R."/>
            <person name="Padilla G."/>
            <person name="Ferreira P."/>
            <person name="Barriuso J."/>
            <person name="Kellner H."/>
            <person name="Castanera R."/>
            <person name="Alfaro M."/>
            <person name="Ramirez L."/>
            <person name="Pisabarro A.G."/>
            <person name="Kuo A."/>
            <person name="Tritt A."/>
            <person name="Lipzen A."/>
            <person name="He G."/>
            <person name="Yan M."/>
            <person name="Ng V."/>
            <person name="Cullen D."/>
            <person name="Martin F."/>
            <person name="Rosso M.-N."/>
            <person name="Henrissat B."/>
            <person name="Hibbett D."/>
            <person name="Martinez A.T."/>
            <person name="Grigoriev I.V."/>
        </authorList>
    </citation>
    <scope>NUCLEOTIDE SEQUENCE</scope>
    <source>
        <strain evidence="2">ATCC 90797</strain>
    </source>
</reference>
<keyword evidence="1" id="KW-0812">Transmembrane</keyword>
<sequence length="185" mass="21132">MTMYMYMNGCRFIHYDYAVQGISNGVYWVLFNCLYLHATCINVLHLIIVSLDSCSQQRIVRHASAVPWVDGFEETSNSCIAYQHIRHGTHKRYAVHTLVVRALCARSKILPPLSFRSRCTLDLPFLPLLPLHTSRAYFPISRHCTSLEPLLLCWQILAPRREQLAAKDSMLMSMLTALTGTAESE</sequence>
<dbReference type="EMBL" id="MU154522">
    <property type="protein sequence ID" value="KAF9501916.1"/>
    <property type="molecule type" value="Genomic_DNA"/>
</dbReference>
<accession>A0A9P6AC96</accession>
<comment type="caution">
    <text evidence="2">The sequence shown here is derived from an EMBL/GenBank/DDBJ whole genome shotgun (WGS) entry which is preliminary data.</text>
</comment>
<evidence type="ECO:0000313" key="2">
    <source>
        <dbReference type="EMBL" id="KAF9501916.1"/>
    </source>
</evidence>
<keyword evidence="3" id="KW-1185">Reference proteome</keyword>
<feature type="transmembrane region" description="Helical" evidence="1">
    <location>
        <begin position="26"/>
        <end position="51"/>
    </location>
</feature>
<evidence type="ECO:0000313" key="3">
    <source>
        <dbReference type="Proteomes" id="UP000807025"/>
    </source>
</evidence>
<dbReference type="AlphaFoldDB" id="A0A9P6AC96"/>
<keyword evidence="1" id="KW-0472">Membrane</keyword>